<evidence type="ECO:0000313" key="3">
    <source>
        <dbReference type="Proteomes" id="UP000694546"/>
    </source>
</evidence>
<keyword evidence="1" id="KW-0812">Transmembrane</keyword>
<dbReference type="Pfam" id="PF15875">
    <property type="entry name" value="DUF4731"/>
    <property type="match status" value="1"/>
</dbReference>
<dbReference type="InterPro" id="IPR031744">
    <property type="entry name" value="SMIM1"/>
</dbReference>
<proteinExistence type="predicted"/>
<keyword evidence="3" id="KW-1185">Reference proteome</keyword>
<accession>A0A8C5A9U5</accession>
<keyword evidence="1" id="KW-1133">Transmembrane helix</keyword>
<sequence>VDRQVSHPIISFWLSGMIGQVLLEAGDSHRYRICVLIRAVIRQLSCVSNMGLVVKVAGGVTALVSVYLLGYVTGYYVHKCL</sequence>
<evidence type="ECO:0000256" key="1">
    <source>
        <dbReference type="SAM" id="Phobius"/>
    </source>
</evidence>
<dbReference type="Proteomes" id="UP000694546">
    <property type="component" value="Chromosome 1"/>
</dbReference>
<evidence type="ECO:0000313" key="2">
    <source>
        <dbReference type="Ensembl" id="ENSGMOP00000026771.1"/>
    </source>
</evidence>
<reference evidence="2" key="3">
    <citation type="submission" date="2025-09" db="UniProtKB">
        <authorList>
            <consortium name="Ensembl"/>
        </authorList>
    </citation>
    <scope>IDENTIFICATION</scope>
</reference>
<reference evidence="2" key="1">
    <citation type="submission" date="2019-07" db="EMBL/GenBank/DDBJ databases">
        <authorList>
            <consortium name="Wellcome Sanger Institute Data Sharing"/>
        </authorList>
    </citation>
    <scope>NUCLEOTIDE SEQUENCE [LARGE SCALE GENOMIC DNA]</scope>
</reference>
<name>A0A8C5A9U5_GADMO</name>
<feature type="transmembrane region" description="Helical" evidence="1">
    <location>
        <begin position="52"/>
        <end position="77"/>
    </location>
</feature>
<organism evidence="2 3">
    <name type="scientific">Gadus morhua</name>
    <name type="common">Atlantic cod</name>
    <dbReference type="NCBI Taxonomy" id="8049"/>
    <lineage>
        <taxon>Eukaryota</taxon>
        <taxon>Metazoa</taxon>
        <taxon>Chordata</taxon>
        <taxon>Craniata</taxon>
        <taxon>Vertebrata</taxon>
        <taxon>Euteleostomi</taxon>
        <taxon>Actinopterygii</taxon>
        <taxon>Neopterygii</taxon>
        <taxon>Teleostei</taxon>
        <taxon>Neoteleostei</taxon>
        <taxon>Acanthomorphata</taxon>
        <taxon>Zeiogadaria</taxon>
        <taxon>Gadariae</taxon>
        <taxon>Gadiformes</taxon>
        <taxon>Gadoidei</taxon>
        <taxon>Gadidae</taxon>
        <taxon>Gadus</taxon>
    </lineage>
</organism>
<dbReference type="PANTHER" id="PTHR38503">
    <property type="entry name" value="SMALL INTEGRAL MEMBRANE PROTEIN 1"/>
    <property type="match status" value="1"/>
</dbReference>
<dbReference type="AlphaFoldDB" id="A0A8C5A9U5"/>
<protein>
    <submittedName>
        <fullName evidence="2">Uncharacterized protein</fullName>
    </submittedName>
</protein>
<dbReference type="PANTHER" id="PTHR38503:SF1">
    <property type="entry name" value="SMALL INTEGRAL MEMBRANE PROTEIN 1"/>
    <property type="match status" value="1"/>
</dbReference>
<keyword evidence="1" id="KW-0472">Membrane</keyword>
<dbReference type="Ensembl" id="ENSGMOT00000074502.1">
    <property type="protein sequence ID" value="ENSGMOP00000026771.1"/>
    <property type="gene ID" value="ENSGMOG00000025068.1"/>
</dbReference>
<reference evidence="2" key="2">
    <citation type="submission" date="2025-08" db="UniProtKB">
        <authorList>
            <consortium name="Ensembl"/>
        </authorList>
    </citation>
    <scope>IDENTIFICATION</scope>
</reference>